<dbReference type="Proteomes" id="UP000285301">
    <property type="component" value="Unassembled WGS sequence"/>
</dbReference>
<evidence type="ECO:0000313" key="1">
    <source>
        <dbReference type="EMBL" id="RWS14163.1"/>
    </source>
</evidence>
<evidence type="ECO:0000313" key="3">
    <source>
        <dbReference type="EMBL" id="RWS14705.1"/>
    </source>
</evidence>
<protein>
    <submittedName>
        <fullName evidence="1">Uncharacterized protein</fullName>
    </submittedName>
</protein>
<comment type="caution">
    <text evidence="1">The sequence shown here is derived from an EMBL/GenBank/DDBJ whole genome shotgun (WGS) entry which is preliminary data.</text>
</comment>
<evidence type="ECO:0000313" key="2">
    <source>
        <dbReference type="EMBL" id="RWS14193.1"/>
    </source>
</evidence>
<evidence type="ECO:0000313" key="4">
    <source>
        <dbReference type="Proteomes" id="UP000285301"/>
    </source>
</evidence>
<dbReference type="EMBL" id="NCKU01000780">
    <property type="protein sequence ID" value="RWS14193.1"/>
    <property type="molecule type" value="Genomic_DNA"/>
</dbReference>
<gene>
    <name evidence="2" type="ORF">B4U79_00804</name>
    <name evidence="3" type="ORF">B4U79_07775</name>
    <name evidence="1" type="ORF">B4U79_12812</name>
</gene>
<name>A0A3S3QUI3_9ACAR</name>
<organism evidence="1 4">
    <name type="scientific">Dinothrombium tinctorium</name>
    <dbReference type="NCBI Taxonomy" id="1965070"/>
    <lineage>
        <taxon>Eukaryota</taxon>
        <taxon>Metazoa</taxon>
        <taxon>Ecdysozoa</taxon>
        <taxon>Arthropoda</taxon>
        <taxon>Chelicerata</taxon>
        <taxon>Arachnida</taxon>
        <taxon>Acari</taxon>
        <taxon>Acariformes</taxon>
        <taxon>Trombidiformes</taxon>
        <taxon>Prostigmata</taxon>
        <taxon>Anystina</taxon>
        <taxon>Parasitengona</taxon>
        <taxon>Trombidioidea</taxon>
        <taxon>Trombidiidae</taxon>
        <taxon>Dinothrombium</taxon>
    </lineage>
</organism>
<proteinExistence type="predicted"/>
<reference evidence="1 4" key="1">
    <citation type="journal article" date="2018" name="Gigascience">
        <title>Genomes of trombidid mites reveal novel predicted allergens and laterally-transferred genes associated with secondary metabolism.</title>
        <authorList>
            <person name="Dong X."/>
            <person name="Chaisiri K."/>
            <person name="Xia D."/>
            <person name="Armstrong S.D."/>
            <person name="Fang Y."/>
            <person name="Donnelly M.J."/>
            <person name="Kadowaki T."/>
            <person name="McGarry J.W."/>
            <person name="Darby A.C."/>
            <person name="Makepeace B.L."/>
        </authorList>
    </citation>
    <scope>NUCLEOTIDE SEQUENCE [LARGE SCALE GENOMIC DNA]</scope>
    <source>
        <strain evidence="1">UoL-WK</strain>
    </source>
</reference>
<keyword evidence="4" id="KW-1185">Reference proteome</keyword>
<dbReference type="EMBL" id="NCKU01000641">
    <property type="protein sequence ID" value="RWS14705.1"/>
    <property type="molecule type" value="Genomic_DNA"/>
</dbReference>
<reference evidence="1" key="2">
    <citation type="submission" date="2018-11" db="EMBL/GenBank/DDBJ databases">
        <title>Trombidioid mite genomics.</title>
        <authorList>
            <person name="Dong X."/>
        </authorList>
    </citation>
    <scope>NUCLEOTIDE SEQUENCE</scope>
    <source>
        <strain evidence="1">UoL-WK</strain>
    </source>
</reference>
<dbReference type="EMBL" id="NCKU01000788">
    <property type="protein sequence ID" value="RWS14163.1"/>
    <property type="molecule type" value="Genomic_DNA"/>
</dbReference>
<accession>A0A3S3QUI3</accession>
<sequence length="455" mass="51397">MCVLMNALPVEENTWSLEYLLGTWHSSLTMQPFKLNAYNKSTPGLCNLALIEITKINIPEQYFTSGDLVNIIRNGSKKCYDVMGLRKIAFTQVKLPKRKHLATRRAFYVKQLINETRRDSVSESRGKWLRRRSLELLHFSVEQESSFNFVMSCNRSTVATFNGSLNKGNIEVQIVGNRWRKTISLSAKRRQKNLTLIGVSNDGENLIFCHQSAKRNFTRVNEEISVSTISVPYAVVAGFYCENSDEIYIIGIEGVVTKLKLNDASKMETINVYNKRAKVTTAAFDCKQNLLWMHLNATAVIKPQLLVVDTASLDVFNVIELGSEAVNRICCSLNSAYVCGQSMDGCSTVSFVNSSLCKQIISENERIVDTRVYTMLDNANIASINMPNVVIVLFKSGKLLWIETEGSCVQRKHCTFIDENIEKSAFIVNAFKEKQKRTVTILIASFCNIFVNKTF</sequence>
<dbReference type="AlphaFoldDB" id="A0A3S3QUI3"/>